<dbReference type="InterPro" id="IPR006063">
    <property type="entry name" value="HisA_bact_arch"/>
</dbReference>
<evidence type="ECO:0000256" key="8">
    <source>
        <dbReference type="ARBA" id="ARBA00023235"/>
    </source>
</evidence>
<evidence type="ECO:0000256" key="9">
    <source>
        <dbReference type="HAMAP-Rule" id="MF_01014"/>
    </source>
</evidence>
<dbReference type="EC" id="5.3.1.16" evidence="9 11"/>
<dbReference type="GO" id="GO:0003949">
    <property type="term" value="F:1-(5-phosphoribosyl)-5-[(5-phosphoribosylamino)methylideneamino]imidazole-4-carboxamide isomerase activity"/>
    <property type="evidence" value="ECO:0007669"/>
    <property type="project" value="UniProtKB-UniRule"/>
</dbReference>
<dbReference type="AlphaFoldDB" id="A0A2P2DZ91"/>
<name>A0A2P2DZ91_9LEPT</name>
<reference evidence="12 13" key="1">
    <citation type="submission" date="2018-02" db="EMBL/GenBank/DDBJ databases">
        <title>Novel Leptospira species isolated from soil and water in Japan.</title>
        <authorList>
            <person name="Nakao R."/>
            <person name="Masuzawa T."/>
        </authorList>
    </citation>
    <scope>NUCLEOTIDE SEQUENCE [LARGE SCALE GENOMIC DNA]</scope>
    <source>
        <strain evidence="12 13">YH101</strain>
    </source>
</reference>
<evidence type="ECO:0000256" key="7">
    <source>
        <dbReference type="ARBA" id="ARBA00023102"/>
    </source>
</evidence>
<evidence type="ECO:0000313" key="13">
    <source>
        <dbReference type="Proteomes" id="UP000245133"/>
    </source>
</evidence>
<dbReference type="InterPro" id="IPR006062">
    <property type="entry name" value="His_biosynth"/>
</dbReference>
<evidence type="ECO:0000256" key="3">
    <source>
        <dbReference type="ARBA" id="ARBA00005133"/>
    </source>
</evidence>
<dbReference type="EMBL" id="BFBB01000003">
    <property type="protein sequence ID" value="GBF49942.1"/>
    <property type="molecule type" value="Genomic_DNA"/>
</dbReference>
<comment type="catalytic activity">
    <reaction evidence="1 9 11">
        <text>1-(5-phospho-beta-D-ribosyl)-5-[(5-phospho-beta-D-ribosylamino)methylideneamino]imidazole-4-carboxamide = 5-[(5-phospho-1-deoxy-D-ribulos-1-ylimino)methylamino]-1-(5-phospho-beta-D-ribosyl)imidazole-4-carboxamide</text>
        <dbReference type="Rhea" id="RHEA:15469"/>
        <dbReference type="ChEBI" id="CHEBI:58435"/>
        <dbReference type="ChEBI" id="CHEBI:58525"/>
        <dbReference type="EC" id="5.3.1.16"/>
    </reaction>
</comment>
<dbReference type="SUPFAM" id="SSF51366">
    <property type="entry name" value="Ribulose-phoshate binding barrel"/>
    <property type="match status" value="1"/>
</dbReference>
<keyword evidence="8 9" id="KW-0413">Isomerase</keyword>
<accession>A0A2P2DZ91</accession>
<evidence type="ECO:0000256" key="5">
    <source>
        <dbReference type="ARBA" id="ARBA00022490"/>
    </source>
</evidence>
<protein>
    <recommendedName>
        <fullName evidence="9 11">1-(5-phosphoribosyl)-5-[(5-phosphoribosylamino)methylideneamino] imidazole-4-carboxamide isomerase</fullName>
        <ecNumber evidence="9 11">5.3.1.16</ecNumber>
    </recommendedName>
    <alternativeName>
        <fullName evidence="9">Phosphoribosylformimino-5-aminoimidazole carboxamide ribotide isomerase</fullName>
    </alternativeName>
</protein>
<sequence>MFILPAVDLLDDEAVRLLQGDYSKKTVYSSHPEELAKKFESDGAEILHIVDLNAAKSGVSKNQKSIKKIRENCKMKLELGGGIRNDEAIQFFDDLGIDRFILGTIAVENPKFVEQSLAKYGVDRIVVGVDAKNGTIRTKGWETDSGLSALDFLRQLHEIGVRHIIYTDISKDGMLIGPNFSIYQTILTIYPDFHLIASGGVSSLADLKELHRLTNGTLYGAIAGKAIYESKLNLKQALKEFKEYQKG</sequence>
<evidence type="ECO:0000256" key="6">
    <source>
        <dbReference type="ARBA" id="ARBA00022605"/>
    </source>
</evidence>
<evidence type="ECO:0000256" key="10">
    <source>
        <dbReference type="RuleBase" id="RU003657"/>
    </source>
</evidence>
<gene>
    <name evidence="9 12" type="primary">hisA</name>
    <name evidence="12" type="ORF">LPTSP4_14630</name>
</gene>
<dbReference type="HAMAP" id="MF_01014">
    <property type="entry name" value="HisA"/>
    <property type="match status" value="1"/>
</dbReference>
<evidence type="ECO:0000256" key="11">
    <source>
        <dbReference type="RuleBase" id="RU003658"/>
    </source>
</evidence>
<proteinExistence type="inferred from homology"/>
<comment type="pathway">
    <text evidence="3 9 11">Amino-acid biosynthesis; L-histidine biosynthesis; L-histidine from 5-phospho-alpha-D-ribose 1-diphosphate: step 4/9.</text>
</comment>
<dbReference type="GO" id="GO:0000162">
    <property type="term" value="P:L-tryptophan biosynthetic process"/>
    <property type="evidence" value="ECO:0007669"/>
    <property type="project" value="TreeGrafter"/>
</dbReference>
<dbReference type="Gene3D" id="3.20.20.70">
    <property type="entry name" value="Aldolase class I"/>
    <property type="match status" value="1"/>
</dbReference>
<dbReference type="FunFam" id="3.20.20.70:FF:000009">
    <property type="entry name" value="1-(5-phosphoribosyl)-5-[(5-phosphoribosylamino)methylideneamino] imidazole-4-carboxamide isomerase"/>
    <property type="match status" value="1"/>
</dbReference>
<dbReference type="InterPro" id="IPR013785">
    <property type="entry name" value="Aldolase_TIM"/>
</dbReference>
<dbReference type="PANTHER" id="PTHR43090:SF2">
    <property type="entry name" value="1-(5-PHOSPHORIBOSYL)-5-[(5-PHOSPHORIBOSYLAMINO)METHYLIDENEAMINO] IMIDAZOLE-4-CARBOXAMIDE ISOMERASE"/>
    <property type="match status" value="1"/>
</dbReference>
<comment type="caution">
    <text evidence="12">The sequence shown here is derived from an EMBL/GenBank/DDBJ whole genome shotgun (WGS) entry which is preliminary data.</text>
</comment>
<evidence type="ECO:0000256" key="4">
    <source>
        <dbReference type="ARBA" id="ARBA00009667"/>
    </source>
</evidence>
<evidence type="ECO:0000256" key="2">
    <source>
        <dbReference type="ARBA" id="ARBA00004496"/>
    </source>
</evidence>
<comment type="similarity">
    <text evidence="4 9 10">Belongs to the HisA/HisF family.</text>
</comment>
<dbReference type="InterPro" id="IPR011060">
    <property type="entry name" value="RibuloseP-bd_barrel"/>
</dbReference>
<keyword evidence="7 9" id="KW-0368">Histidine biosynthesis</keyword>
<dbReference type="Pfam" id="PF00977">
    <property type="entry name" value="His_biosynth"/>
    <property type="match status" value="1"/>
</dbReference>
<dbReference type="PANTHER" id="PTHR43090">
    <property type="entry name" value="1-(5-PHOSPHORIBOSYL)-5-[(5-PHOSPHORIBOSYLAMINO)METHYLIDENEAMINO] IMIDAZOLE-4-CARBOXAMIDE ISOMERASE"/>
    <property type="match status" value="1"/>
</dbReference>
<dbReference type="OrthoDB" id="9781903at2"/>
<feature type="active site" description="Proton donor" evidence="9">
    <location>
        <position position="130"/>
    </location>
</feature>
<dbReference type="InterPro" id="IPR023016">
    <property type="entry name" value="HisA/PriA"/>
</dbReference>
<keyword evidence="5 9" id="KW-0963">Cytoplasm</keyword>
<dbReference type="UniPathway" id="UPA00031">
    <property type="reaction ID" value="UER00009"/>
</dbReference>
<dbReference type="Proteomes" id="UP000245133">
    <property type="component" value="Unassembled WGS sequence"/>
</dbReference>
<feature type="active site" description="Proton acceptor" evidence="9">
    <location>
        <position position="8"/>
    </location>
</feature>
<dbReference type="GO" id="GO:0000105">
    <property type="term" value="P:L-histidine biosynthetic process"/>
    <property type="evidence" value="ECO:0007669"/>
    <property type="project" value="UniProtKB-UniRule"/>
</dbReference>
<evidence type="ECO:0000313" key="12">
    <source>
        <dbReference type="EMBL" id="GBF49942.1"/>
    </source>
</evidence>
<dbReference type="RefSeq" id="WP_108975260.1">
    <property type="nucleotide sequence ID" value="NZ_BFBB01000003.1"/>
</dbReference>
<dbReference type="InterPro" id="IPR044524">
    <property type="entry name" value="Isoase_HisA-like"/>
</dbReference>
<dbReference type="CDD" id="cd04732">
    <property type="entry name" value="HisA"/>
    <property type="match status" value="1"/>
</dbReference>
<organism evidence="12 13">
    <name type="scientific">Leptospira ryugenii</name>
    <dbReference type="NCBI Taxonomy" id="1917863"/>
    <lineage>
        <taxon>Bacteria</taxon>
        <taxon>Pseudomonadati</taxon>
        <taxon>Spirochaetota</taxon>
        <taxon>Spirochaetia</taxon>
        <taxon>Leptospirales</taxon>
        <taxon>Leptospiraceae</taxon>
        <taxon>Leptospira</taxon>
    </lineage>
</organism>
<keyword evidence="13" id="KW-1185">Reference proteome</keyword>
<dbReference type="GO" id="GO:0005737">
    <property type="term" value="C:cytoplasm"/>
    <property type="evidence" value="ECO:0007669"/>
    <property type="project" value="UniProtKB-SubCell"/>
</dbReference>
<dbReference type="NCBIfam" id="TIGR00007">
    <property type="entry name" value="1-(5-phosphoribosyl)-5-[(5-phosphoribosylamino)methylideneamino]imidazole-4-carboxamide isomerase"/>
    <property type="match status" value="1"/>
</dbReference>
<comment type="subcellular location">
    <subcellularLocation>
        <location evidence="2 9 11">Cytoplasm</location>
    </subcellularLocation>
</comment>
<evidence type="ECO:0000256" key="1">
    <source>
        <dbReference type="ARBA" id="ARBA00000901"/>
    </source>
</evidence>
<keyword evidence="6 9" id="KW-0028">Amino-acid biosynthesis</keyword>